<keyword evidence="1" id="KW-0418">Kinase</keyword>
<dbReference type="GO" id="GO:0016301">
    <property type="term" value="F:kinase activity"/>
    <property type="evidence" value="ECO:0007669"/>
    <property type="project" value="UniProtKB-KW"/>
</dbReference>
<sequence>MAKTLASLIPSVEQRETGWIQLQERLAHAHRPPVHPSVTISREYGCEGYPLALRLEALLEEATGQPWTVFDKALVDKVASDEQLSRRLLHHLGDESHAQDVLRTHFGFLTHQDAYASLVKHLVQIASAGCAILVGRGGAVACQDLKNCFHIRLVGSFGFRAATMARRLELPLAQAEELVRTQSKLREKFISDCLHADITATRWYDAVFNNERQSVDTIAQACLHLILSGWPGKEGPPEPRHATLQHR</sequence>
<dbReference type="EMBL" id="JADKIO010000008">
    <property type="protein sequence ID" value="MBK9797106.1"/>
    <property type="molecule type" value="Genomic_DNA"/>
</dbReference>
<protein>
    <submittedName>
        <fullName evidence="1">Cytidylate kinase family protein</fullName>
    </submittedName>
</protein>
<accession>A0A9D7SHV9</accession>
<dbReference type="Gene3D" id="3.40.50.300">
    <property type="entry name" value="P-loop containing nucleotide triphosphate hydrolases"/>
    <property type="match status" value="1"/>
</dbReference>
<dbReference type="Proteomes" id="UP000886657">
    <property type="component" value="Unassembled WGS sequence"/>
</dbReference>
<dbReference type="AlphaFoldDB" id="A0A9D7SHV9"/>
<dbReference type="Pfam" id="PF13189">
    <property type="entry name" value="Cytidylate_kin2"/>
    <property type="match status" value="1"/>
</dbReference>
<comment type="caution">
    <text evidence="1">The sequence shown here is derived from an EMBL/GenBank/DDBJ whole genome shotgun (WGS) entry which is preliminary data.</text>
</comment>
<name>A0A9D7SHV9_9BACT</name>
<evidence type="ECO:0000313" key="1">
    <source>
        <dbReference type="EMBL" id="MBK9797106.1"/>
    </source>
</evidence>
<dbReference type="InterPro" id="IPR027417">
    <property type="entry name" value="P-loop_NTPase"/>
</dbReference>
<keyword evidence="1" id="KW-0808">Transferase</keyword>
<evidence type="ECO:0000313" key="2">
    <source>
        <dbReference type="Proteomes" id="UP000886657"/>
    </source>
</evidence>
<organism evidence="1 2">
    <name type="scientific">Candidatus Geothrix skivensis</name>
    <dbReference type="NCBI Taxonomy" id="2954439"/>
    <lineage>
        <taxon>Bacteria</taxon>
        <taxon>Pseudomonadati</taxon>
        <taxon>Acidobacteriota</taxon>
        <taxon>Holophagae</taxon>
        <taxon>Holophagales</taxon>
        <taxon>Holophagaceae</taxon>
        <taxon>Geothrix</taxon>
    </lineage>
</organism>
<reference evidence="1" key="1">
    <citation type="submission" date="2020-10" db="EMBL/GenBank/DDBJ databases">
        <title>Connecting structure to function with the recovery of over 1000 high-quality activated sludge metagenome-assembled genomes encoding full-length rRNA genes using long-read sequencing.</title>
        <authorList>
            <person name="Singleton C.M."/>
            <person name="Petriglieri F."/>
            <person name="Kristensen J.M."/>
            <person name="Kirkegaard R.H."/>
            <person name="Michaelsen T.Y."/>
            <person name="Andersen M.H."/>
            <person name="Karst S.M."/>
            <person name="Dueholm M.S."/>
            <person name="Nielsen P.H."/>
            <person name="Albertsen M."/>
        </authorList>
    </citation>
    <scope>NUCLEOTIDE SEQUENCE</scope>
    <source>
        <strain evidence="1">Skiv_18-Q3-R9-52_MAXAC.067</strain>
    </source>
</reference>
<gene>
    <name evidence="1" type="ORF">IPP58_11525</name>
</gene>
<proteinExistence type="predicted"/>